<dbReference type="Proteomes" id="UP001472677">
    <property type="component" value="Unassembled WGS sequence"/>
</dbReference>
<comment type="caution">
    <text evidence="1">The sequence shown here is derived from an EMBL/GenBank/DDBJ whole genome shotgun (WGS) entry which is preliminary data.</text>
</comment>
<reference evidence="1 2" key="1">
    <citation type="journal article" date="2024" name="G3 (Bethesda)">
        <title>Genome assembly of Hibiscus sabdariffa L. provides insights into metabolisms of medicinal natural products.</title>
        <authorList>
            <person name="Kim T."/>
        </authorList>
    </citation>
    <scope>NUCLEOTIDE SEQUENCE [LARGE SCALE GENOMIC DNA]</scope>
    <source>
        <strain evidence="1">TK-2024</strain>
        <tissue evidence="1">Old leaves</tissue>
    </source>
</reference>
<protein>
    <submittedName>
        <fullName evidence="1">Uncharacterized protein</fullName>
    </submittedName>
</protein>
<name>A0ABR2GCG9_9ROSI</name>
<dbReference type="EMBL" id="JBBPBM010000001">
    <property type="protein sequence ID" value="KAK8600558.1"/>
    <property type="molecule type" value="Genomic_DNA"/>
</dbReference>
<gene>
    <name evidence="1" type="ORF">V6N12_050411</name>
</gene>
<sequence>MVVASANVRVVCGHGGVRSEGDVDCAATRIRSREGLDSVQPQVSIAEWDSLAVQVLGHSCATGAKSGSATREFGSIYPETAVVGFVGAVVASVIGVAQGGAWKEKSMNSLVEALGSPAQQHVIVVARSRRGRGQPSKGSGMVESGVEVANNSLTDSNIQARQRFFVVGS</sequence>
<evidence type="ECO:0000313" key="2">
    <source>
        <dbReference type="Proteomes" id="UP001472677"/>
    </source>
</evidence>
<organism evidence="1 2">
    <name type="scientific">Hibiscus sabdariffa</name>
    <name type="common">roselle</name>
    <dbReference type="NCBI Taxonomy" id="183260"/>
    <lineage>
        <taxon>Eukaryota</taxon>
        <taxon>Viridiplantae</taxon>
        <taxon>Streptophyta</taxon>
        <taxon>Embryophyta</taxon>
        <taxon>Tracheophyta</taxon>
        <taxon>Spermatophyta</taxon>
        <taxon>Magnoliopsida</taxon>
        <taxon>eudicotyledons</taxon>
        <taxon>Gunneridae</taxon>
        <taxon>Pentapetalae</taxon>
        <taxon>rosids</taxon>
        <taxon>malvids</taxon>
        <taxon>Malvales</taxon>
        <taxon>Malvaceae</taxon>
        <taxon>Malvoideae</taxon>
        <taxon>Hibiscus</taxon>
    </lineage>
</organism>
<proteinExistence type="predicted"/>
<keyword evidence="2" id="KW-1185">Reference proteome</keyword>
<accession>A0ABR2GCG9</accession>
<evidence type="ECO:0000313" key="1">
    <source>
        <dbReference type="EMBL" id="KAK8600558.1"/>
    </source>
</evidence>